<dbReference type="PANTHER" id="PTHR37535">
    <property type="entry name" value="FLUG DOMAIN PROTEIN"/>
    <property type="match status" value="1"/>
</dbReference>
<dbReference type="InterPro" id="IPR021842">
    <property type="entry name" value="DUF3435"/>
</dbReference>
<reference evidence="1 2" key="1">
    <citation type="submission" date="2020-01" db="EMBL/GenBank/DDBJ databases">
        <title>Aspergillus terreus IFO 6365 whole genome shotgun sequence.</title>
        <authorList>
            <person name="Kanamasa S."/>
            <person name="Takahashi H."/>
        </authorList>
    </citation>
    <scope>NUCLEOTIDE SEQUENCE [LARGE SCALE GENOMIC DNA]</scope>
    <source>
        <strain evidence="1 2">IFO 6365</strain>
    </source>
</reference>
<dbReference type="Pfam" id="PF11917">
    <property type="entry name" value="DUF3435"/>
    <property type="match status" value="1"/>
</dbReference>
<comment type="caution">
    <text evidence="1">The sequence shown here is derived from an EMBL/GenBank/DDBJ whole genome shotgun (WGS) entry which is preliminary data.</text>
</comment>
<dbReference type="Proteomes" id="UP000452235">
    <property type="component" value="Unassembled WGS sequence"/>
</dbReference>
<evidence type="ECO:0000313" key="2">
    <source>
        <dbReference type="Proteomes" id="UP000452235"/>
    </source>
</evidence>
<evidence type="ECO:0000313" key="1">
    <source>
        <dbReference type="EMBL" id="GFF18979.1"/>
    </source>
</evidence>
<gene>
    <name evidence="1" type="ORF">ATEIFO6365_0009034200</name>
</gene>
<name>A0A8H3N0U3_ASPTE</name>
<keyword evidence="2" id="KW-1185">Reference proteome</keyword>
<accession>A0A8H3N0U3</accession>
<dbReference type="AlphaFoldDB" id="A0A8H3N0U3"/>
<dbReference type="PANTHER" id="PTHR37535:SF2">
    <property type="entry name" value="FINGER DOMAIN PROTEIN, PUTATIVE (AFU_ORTHOLOGUE AFUA_6G09300)-RELATED"/>
    <property type="match status" value="1"/>
</dbReference>
<dbReference type="EMBL" id="BLJY01000009">
    <property type="protein sequence ID" value="GFF18979.1"/>
    <property type="molecule type" value="Genomic_DNA"/>
</dbReference>
<organism evidence="1 2">
    <name type="scientific">Aspergillus terreus</name>
    <dbReference type="NCBI Taxonomy" id="33178"/>
    <lineage>
        <taxon>Eukaryota</taxon>
        <taxon>Fungi</taxon>
        <taxon>Dikarya</taxon>
        <taxon>Ascomycota</taxon>
        <taxon>Pezizomycotina</taxon>
        <taxon>Eurotiomycetes</taxon>
        <taxon>Eurotiomycetidae</taxon>
        <taxon>Eurotiales</taxon>
        <taxon>Aspergillaceae</taxon>
        <taxon>Aspergillus</taxon>
        <taxon>Aspergillus subgen. Circumdati</taxon>
    </lineage>
</organism>
<protein>
    <submittedName>
        <fullName evidence="1">Uncharacterized protein</fullName>
    </submittedName>
</protein>
<proteinExistence type="predicted"/>
<sequence length="249" mass="28619">MASRLSTQVALNASVAFKSLTVIRQAMVPISSDVIIYQAALSLKRDKAHRYVFCKVTSLKVFGEIAGFPWSLFTHQFRYSKGAILNESELLSLISDAQQNLIIKHTDIQTFLNYYLPRRIGTDIQALMKRLQPDSAMIRAVTRIGRWINQHRPQELTDAQKATVEHDPELQAAIQKQDAFSKKLQRSQKKSGRKLEKLDKLKQEVTNTRNRLLYALRQRIREEFDKEQAVLDIKRQLAGTAIPDKETKK</sequence>